<comment type="caution">
    <text evidence="2">The sequence shown here is derived from an EMBL/GenBank/DDBJ whole genome shotgun (WGS) entry which is preliminary data.</text>
</comment>
<accession>A0AAE0GP00</accession>
<evidence type="ECO:0000313" key="2">
    <source>
        <dbReference type="EMBL" id="KAK3281475.1"/>
    </source>
</evidence>
<evidence type="ECO:0000256" key="1">
    <source>
        <dbReference type="SAM" id="MobiDB-lite"/>
    </source>
</evidence>
<dbReference type="AlphaFoldDB" id="A0AAE0GP00"/>
<organism evidence="2 3">
    <name type="scientific">Cymbomonas tetramitiformis</name>
    <dbReference type="NCBI Taxonomy" id="36881"/>
    <lineage>
        <taxon>Eukaryota</taxon>
        <taxon>Viridiplantae</taxon>
        <taxon>Chlorophyta</taxon>
        <taxon>Pyramimonadophyceae</taxon>
        <taxon>Pyramimonadales</taxon>
        <taxon>Pyramimonadaceae</taxon>
        <taxon>Cymbomonas</taxon>
    </lineage>
</organism>
<feature type="region of interest" description="Disordered" evidence="1">
    <location>
        <begin position="26"/>
        <end position="49"/>
    </location>
</feature>
<dbReference type="Proteomes" id="UP001190700">
    <property type="component" value="Unassembled WGS sequence"/>
</dbReference>
<sequence length="790" mass="84075">MSGPITTRSRRSKQLFKQSQIDKVVRLPNSVRDSPTPQTPPVPTPTPAAANDPIGLVAARTAFIEQAERARDVLKEAKHRKWAKAVAKYALGGESVRFFAEDDTGKLAKIITALKNDFDANGLGLDVFDLSDTAREVHPAVNGVLYDTLAHVVAEGSAAEMFLEGAGDASERDGRRALIDLAKGCIPVGLMTSHMEEYMSIRYEAKVDPRKALTLEHRLVKENTTPGWFPDEDSRKMAMVERLDPEFYRALLDKYPLEADLAKVSLRELVHQITAVFISWATRQQRVHGTTLAPGGTGGVTGALVATEEPGGGDESANDDNQKLLRQILEKMKYVEAYVKSTGGHSAVTQAAKRQRGGLAGFRNGVAPTVGFDVNAKKALPLCTKCSVGGKKLYHLYRDCERGGRRHTPGTAAAYCQPAAEVTKEDSEHAALAFRFQQAADDGAEAFAAAAEAYGAPEVLSGEQAGGLDLSAYGFAVDGQADAGERDLRDPELMRLSREVDAAATRCGVSCTQVSVPPPVVPGPVAAVEPVLGSMLVASEPGGAVLEPQTQIVEPTGEFSGQVVVLDEAAAEAQQVAECEAAILQMRIEDRQVADARERSVAAALAAPTRDAEDLFQPAGWQPNDETKNIEEQAVEPARSRRAVPQPVGCGASPFGASQRLMWTVCMLGMFVCAAGALRVTELGAAGGGAAHLAEGYFTDEHGRVWFYPEPVEVTFGRHDIDGWGHRLQAAVGVLTARVRDVLPPDGGAAADGGALAAGGAHVCGSGPIDVAEDFDEAAVLGDYEDVYEY</sequence>
<dbReference type="EMBL" id="LGRX02003827">
    <property type="protein sequence ID" value="KAK3281475.1"/>
    <property type="molecule type" value="Genomic_DNA"/>
</dbReference>
<keyword evidence="3" id="KW-1185">Reference proteome</keyword>
<reference evidence="2 3" key="1">
    <citation type="journal article" date="2015" name="Genome Biol. Evol.">
        <title>Comparative Genomics of a Bacterivorous Green Alga Reveals Evolutionary Causalities and Consequences of Phago-Mixotrophic Mode of Nutrition.</title>
        <authorList>
            <person name="Burns J.A."/>
            <person name="Paasch A."/>
            <person name="Narechania A."/>
            <person name="Kim E."/>
        </authorList>
    </citation>
    <scope>NUCLEOTIDE SEQUENCE [LARGE SCALE GENOMIC DNA]</scope>
    <source>
        <strain evidence="2 3">PLY_AMNH</strain>
    </source>
</reference>
<name>A0AAE0GP00_9CHLO</name>
<proteinExistence type="predicted"/>
<protein>
    <submittedName>
        <fullName evidence="2">Uncharacterized protein</fullName>
    </submittedName>
</protein>
<feature type="compositionally biased region" description="Pro residues" evidence="1">
    <location>
        <begin position="37"/>
        <end position="46"/>
    </location>
</feature>
<evidence type="ECO:0000313" key="3">
    <source>
        <dbReference type="Proteomes" id="UP001190700"/>
    </source>
</evidence>
<gene>
    <name evidence="2" type="ORF">CYMTET_10742</name>
</gene>